<evidence type="ECO:0000313" key="2">
    <source>
        <dbReference type="EMBL" id="KAG6424529.1"/>
    </source>
</evidence>
<feature type="region of interest" description="Disordered" evidence="1">
    <location>
        <begin position="43"/>
        <end position="70"/>
    </location>
</feature>
<reference evidence="2" key="2">
    <citation type="submission" date="2020-08" db="EMBL/GenBank/DDBJ databases">
        <title>Plant Genome Project.</title>
        <authorList>
            <person name="Zhang R.-G."/>
        </authorList>
    </citation>
    <scope>NUCLEOTIDE SEQUENCE</scope>
    <source>
        <strain evidence="2">Huo1</strain>
        <tissue evidence="2">Leaf</tissue>
    </source>
</reference>
<accession>A0A8X9A2J5</accession>
<protein>
    <submittedName>
        <fullName evidence="2">Uncharacterized protein</fullName>
    </submittedName>
</protein>
<evidence type="ECO:0000313" key="3">
    <source>
        <dbReference type="Proteomes" id="UP000298416"/>
    </source>
</evidence>
<keyword evidence="3" id="KW-1185">Reference proteome</keyword>
<name>A0A8X9A2J5_SALSN</name>
<dbReference type="AlphaFoldDB" id="A0A8X9A2J5"/>
<evidence type="ECO:0000256" key="1">
    <source>
        <dbReference type="SAM" id="MobiDB-lite"/>
    </source>
</evidence>
<comment type="caution">
    <text evidence="2">The sequence shown here is derived from an EMBL/GenBank/DDBJ whole genome shotgun (WGS) entry which is preliminary data.</text>
</comment>
<dbReference type="Proteomes" id="UP000298416">
    <property type="component" value="Unassembled WGS sequence"/>
</dbReference>
<proteinExistence type="predicted"/>
<gene>
    <name evidence="2" type="ORF">SASPL_114947</name>
</gene>
<dbReference type="EMBL" id="PNBA02000005">
    <property type="protein sequence ID" value="KAG6424529.1"/>
    <property type="molecule type" value="Genomic_DNA"/>
</dbReference>
<reference evidence="2" key="1">
    <citation type="submission" date="2018-01" db="EMBL/GenBank/DDBJ databases">
        <authorList>
            <person name="Mao J.F."/>
        </authorList>
    </citation>
    <scope>NUCLEOTIDE SEQUENCE</scope>
    <source>
        <strain evidence="2">Huo1</strain>
        <tissue evidence="2">Leaf</tissue>
    </source>
</reference>
<sequence>MWRIWWKRQQSKGVAKNQPKISPTPNNIAAAAAAIISSFPSAAMASKHPPDEVPFPKLSVASNGQPPKEHEVSILGETTSEYGLKVPDVFKDPCMGIVPVSTPP</sequence>
<organism evidence="2">
    <name type="scientific">Salvia splendens</name>
    <name type="common">Scarlet sage</name>
    <dbReference type="NCBI Taxonomy" id="180675"/>
    <lineage>
        <taxon>Eukaryota</taxon>
        <taxon>Viridiplantae</taxon>
        <taxon>Streptophyta</taxon>
        <taxon>Embryophyta</taxon>
        <taxon>Tracheophyta</taxon>
        <taxon>Spermatophyta</taxon>
        <taxon>Magnoliopsida</taxon>
        <taxon>eudicotyledons</taxon>
        <taxon>Gunneridae</taxon>
        <taxon>Pentapetalae</taxon>
        <taxon>asterids</taxon>
        <taxon>lamiids</taxon>
        <taxon>Lamiales</taxon>
        <taxon>Lamiaceae</taxon>
        <taxon>Nepetoideae</taxon>
        <taxon>Mentheae</taxon>
        <taxon>Salviinae</taxon>
        <taxon>Salvia</taxon>
        <taxon>Salvia subgen. Calosphace</taxon>
        <taxon>core Calosphace</taxon>
    </lineage>
</organism>